<dbReference type="GeneID" id="50233009"/>
<feature type="region of interest" description="Disordered" evidence="1">
    <location>
        <begin position="1"/>
        <end position="38"/>
    </location>
</feature>
<name>A0AAN0LY57_9VIBR</name>
<feature type="compositionally biased region" description="Basic residues" evidence="1">
    <location>
        <begin position="1"/>
        <end position="13"/>
    </location>
</feature>
<keyword evidence="3" id="KW-1185">Reference proteome</keyword>
<gene>
    <name evidence="2" type="ORF">QYQ95_09465</name>
</gene>
<accession>A0AAN0LY57</accession>
<organism evidence="2 3">
    <name type="scientific">Vibrio cyclitrophicus ZF270</name>
    <dbReference type="NCBI Taxonomy" id="1136176"/>
    <lineage>
        <taxon>Bacteria</taxon>
        <taxon>Pseudomonadati</taxon>
        <taxon>Pseudomonadota</taxon>
        <taxon>Gammaproteobacteria</taxon>
        <taxon>Vibrionales</taxon>
        <taxon>Vibrionaceae</taxon>
        <taxon>Vibrio</taxon>
    </lineage>
</organism>
<dbReference type="RefSeq" id="WP_016790557.1">
    <property type="nucleotide sequence ID" value="NZ_AIDR02000018.1"/>
</dbReference>
<dbReference type="EMBL" id="CP135176">
    <property type="protein sequence ID" value="WZS84724.1"/>
    <property type="molecule type" value="Genomic_DNA"/>
</dbReference>
<dbReference type="Proteomes" id="UP001441914">
    <property type="component" value="Chromosome 1"/>
</dbReference>
<protein>
    <submittedName>
        <fullName evidence="2">Uncharacterized protein</fullName>
    </submittedName>
</protein>
<reference evidence="2 3" key="1">
    <citation type="journal article" date="2024" name="Elife">
        <title>Polysaccharide breakdown products drive degradation-dispersal cycles of foraging bacteria through changes in metabolism and motility.</title>
        <authorList>
            <person name="Stubbusch A.K."/>
            <person name="Keegstra J.M."/>
            <person name="Schwartzman J."/>
            <person name="Pontrelli S."/>
            <person name="Clerc E.E."/>
            <person name="Stocker R."/>
            <person name="Magnabosco C."/>
            <person name="Schubert O.T."/>
            <person name="Ackermann M."/>
            <person name="D'Souza G.G."/>
        </authorList>
    </citation>
    <scope>NUCLEOTIDE SEQUENCE [LARGE SCALE GENOMIC DNA]</scope>
    <source>
        <strain evidence="2 3">ZF270</strain>
    </source>
</reference>
<proteinExistence type="predicted"/>
<dbReference type="AlphaFoldDB" id="A0AAN0LY57"/>
<evidence type="ECO:0000313" key="3">
    <source>
        <dbReference type="Proteomes" id="UP001441914"/>
    </source>
</evidence>
<sequence>MNKKRAKLKKKPIKALDRKPIGAKDDPEQSARDWHSMTEEERMEILSHLSDMPFQ</sequence>
<evidence type="ECO:0000256" key="1">
    <source>
        <dbReference type="SAM" id="MobiDB-lite"/>
    </source>
</evidence>
<feature type="compositionally biased region" description="Basic and acidic residues" evidence="1">
    <location>
        <begin position="14"/>
        <end position="38"/>
    </location>
</feature>
<evidence type="ECO:0000313" key="2">
    <source>
        <dbReference type="EMBL" id="WZS84724.1"/>
    </source>
</evidence>